<dbReference type="FunFam" id="3.30.559.30:FF:000001">
    <property type="entry name" value="Non-ribosomal peptide synthetase"/>
    <property type="match status" value="3"/>
</dbReference>
<evidence type="ECO:0000313" key="11">
    <source>
        <dbReference type="Proteomes" id="UP000315377"/>
    </source>
</evidence>
<dbReference type="InterPro" id="IPR020802">
    <property type="entry name" value="TesA-like"/>
</dbReference>
<dbReference type="InterPro" id="IPR006162">
    <property type="entry name" value="Ppantetheine_attach_site"/>
</dbReference>
<dbReference type="FunFam" id="2.30.38.10:FF:000001">
    <property type="entry name" value="Non-ribosomal peptide synthetase PvdI"/>
    <property type="match status" value="4"/>
</dbReference>
<keyword evidence="3" id="KW-0596">Phosphopantetheine</keyword>
<dbReference type="Gene3D" id="2.30.38.10">
    <property type="entry name" value="Luciferase, Domain 3"/>
    <property type="match status" value="4"/>
</dbReference>
<keyword evidence="8" id="KW-0511">Multifunctional enzyme</keyword>
<evidence type="ECO:0000256" key="4">
    <source>
        <dbReference type="ARBA" id="ARBA00022553"/>
    </source>
</evidence>
<dbReference type="Gene3D" id="1.10.1200.10">
    <property type="entry name" value="ACP-like"/>
    <property type="match status" value="4"/>
</dbReference>
<dbReference type="InterPro" id="IPR036736">
    <property type="entry name" value="ACP-like_sf"/>
</dbReference>
<dbReference type="PANTHER" id="PTHR45527:SF1">
    <property type="entry name" value="FATTY ACID SYNTHASE"/>
    <property type="match status" value="1"/>
</dbReference>
<feature type="domain" description="Carrier" evidence="9">
    <location>
        <begin position="1748"/>
        <end position="1823"/>
    </location>
</feature>
<dbReference type="SUPFAM" id="SSF53474">
    <property type="entry name" value="alpha/beta-Hydrolases"/>
    <property type="match status" value="1"/>
</dbReference>
<dbReference type="GO" id="GO:0008610">
    <property type="term" value="P:lipid biosynthetic process"/>
    <property type="evidence" value="ECO:0007669"/>
    <property type="project" value="UniProtKB-ARBA"/>
</dbReference>
<dbReference type="Pfam" id="PF13193">
    <property type="entry name" value="AMP-binding_C"/>
    <property type="match status" value="4"/>
</dbReference>
<dbReference type="Proteomes" id="UP000315377">
    <property type="component" value="Chromosome"/>
</dbReference>
<dbReference type="Gene3D" id="3.30.559.10">
    <property type="entry name" value="Chloramphenicol acetyltransferase-like domain"/>
    <property type="match status" value="3"/>
</dbReference>
<dbReference type="GO" id="GO:0044550">
    <property type="term" value="P:secondary metabolite biosynthetic process"/>
    <property type="evidence" value="ECO:0007669"/>
    <property type="project" value="UniProtKB-ARBA"/>
</dbReference>
<dbReference type="Pfam" id="PF00975">
    <property type="entry name" value="Thioesterase"/>
    <property type="match status" value="1"/>
</dbReference>
<dbReference type="PROSITE" id="PS50075">
    <property type="entry name" value="CARRIER"/>
    <property type="match status" value="4"/>
</dbReference>
<dbReference type="InterPro" id="IPR010071">
    <property type="entry name" value="AA_adenyl_dom"/>
</dbReference>
<evidence type="ECO:0000256" key="6">
    <source>
        <dbReference type="ARBA" id="ARBA00022737"/>
    </source>
</evidence>
<keyword evidence="7" id="KW-0045">Antibiotic biosynthesis</keyword>
<dbReference type="Pfam" id="PF00501">
    <property type="entry name" value="AMP-binding"/>
    <property type="match status" value="4"/>
</dbReference>
<dbReference type="InterPro" id="IPR001031">
    <property type="entry name" value="Thioesterase"/>
</dbReference>
<dbReference type="Gene3D" id="3.40.50.980">
    <property type="match status" value="8"/>
</dbReference>
<dbReference type="InterPro" id="IPR001242">
    <property type="entry name" value="Condensation_dom"/>
</dbReference>
<dbReference type="GO" id="GO:0005829">
    <property type="term" value="C:cytosol"/>
    <property type="evidence" value="ECO:0007669"/>
    <property type="project" value="TreeGrafter"/>
</dbReference>
<dbReference type="CDD" id="cd19531">
    <property type="entry name" value="LCL_NRPS-like"/>
    <property type="match status" value="3"/>
</dbReference>
<dbReference type="GO" id="GO:0016874">
    <property type="term" value="F:ligase activity"/>
    <property type="evidence" value="ECO:0007669"/>
    <property type="project" value="UniProtKB-KW"/>
</dbReference>
<dbReference type="InterPro" id="IPR029058">
    <property type="entry name" value="AB_hydrolase_fold"/>
</dbReference>
<dbReference type="PROSITE" id="PS00455">
    <property type="entry name" value="AMP_BINDING"/>
    <property type="match status" value="4"/>
</dbReference>
<dbReference type="Gene3D" id="3.40.50.1820">
    <property type="entry name" value="alpha/beta hydrolase"/>
    <property type="match status" value="1"/>
</dbReference>
<dbReference type="FunFam" id="3.30.300.30:FF:000010">
    <property type="entry name" value="Enterobactin synthetase component F"/>
    <property type="match status" value="4"/>
</dbReference>
<evidence type="ECO:0000256" key="1">
    <source>
        <dbReference type="ARBA" id="ARBA00001957"/>
    </source>
</evidence>
<dbReference type="Gene3D" id="3.30.559.30">
    <property type="entry name" value="Nonribosomal peptide synthetase, condensation domain"/>
    <property type="match status" value="4"/>
</dbReference>
<dbReference type="SUPFAM" id="SSF47336">
    <property type="entry name" value="ACP-like"/>
    <property type="match status" value="4"/>
</dbReference>
<dbReference type="InterPro" id="IPR009081">
    <property type="entry name" value="PP-bd_ACP"/>
</dbReference>
<dbReference type="GO" id="GO:0017000">
    <property type="term" value="P:antibiotic biosynthetic process"/>
    <property type="evidence" value="ECO:0007669"/>
    <property type="project" value="UniProtKB-KW"/>
</dbReference>
<gene>
    <name evidence="10" type="ORF">FLT43_03185</name>
</gene>
<dbReference type="SUPFAM" id="SSF52777">
    <property type="entry name" value="CoA-dependent acyltransferases"/>
    <property type="match status" value="7"/>
</dbReference>
<dbReference type="GO" id="GO:0043041">
    <property type="term" value="P:amino acid activation for nonribosomal peptide biosynthetic process"/>
    <property type="evidence" value="ECO:0007669"/>
    <property type="project" value="TreeGrafter"/>
</dbReference>
<dbReference type="GO" id="GO:0031177">
    <property type="term" value="F:phosphopantetheine binding"/>
    <property type="evidence" value="ECO:0007669"/>
    <property type="project" value="InterPro"/>
</dbReference>
<evidence type="ECO:0000256" key="2">
    <source>
        <dbReference type="ARBA" id="ARBA00006432"/>
    </source>
</evidence>
<evidence type="ECO:0000259" key="9">
    <source>
        <dbReference type="PROSITE" id="PS50075"/>
    </source>
</evidence>
<dbReference type="FunFam" id="3.40.50.980:FF:000001">
    <property type="entry name" value="Non-ribosomal peptide synthetase"/>
    <property type="match status" value="4"/>
</dbReference>
<dbReference type="FunFam" id="1.10.1200.10:FF:000005">
    <property type="entry name" value="Nonribosomal peptide synthetase 1"/>
    <property type="match status" value="4"/>
</dbReference>
<keyword evidence="5" id="KW-0436">Ligase</keyword>
<dbReference type="PROSITE" id="PS00012">
    <property type="entry name" value="PHOSPHOPANTETHEINE"/>
    <property type="match status" value="4"/>
</dbReference>
<dbReference type="InterPro" id="IPR000873">
    <property type="entry name" value="AMP-dep_synth/lig_dom"/>
</dbReference>
<feature type="domain" description="Carrier" evidence="9">
    <location>
        <begin position="689"/>
        <end position="764"/>
    </location>
</feature>
<evidence type="ECO:0000256" key="8">
    <source>
        <dbReference type="ARBA" id="ARBA00023268"/>
    </source>
</evidence>
<evidence type="ECO:0000256" key="3">
    <source>
        <dbReference type="ARBA" id="ARBA00022450"/>
    </source>
</evidence>
<comment type="similarity">
    <text evidence="2">Belongs to the ATP-dependent AMP-binding enzyme family.</text>
</comment>
<comment type="cofactor">
    <cofactor evidence="1">
        <name>pantetheine 4'-phosphate</name>
        <dbReference type="ChEBI" id="CHEBI:47942"/>
    </cofactor>
</comment>
<dbReference type="Gene3D" id="3.30.300.30">
    <property type="match status" value="4"/>
</dbReference>
<dbReference type="PANTHER" id="PTHR45527">
    <property type="entry name" value="NONRIBOSOMAL PEPTIDE SYNTHETASE"/>
    <property type="match status" value="1"/>
</dbReference>
<evidence type="ECO:0000256" key="7">
    <source>
        <dbReference type="ARBA" id="ARBA00023194"/>
    </source>
</evidence>
<evidence type="ECO:0000256" key="5">
    <source>
        <dbReference type="ARBA" id="ARBA00022598"/>
    </source>
</evidence>
<accession>A0AAP9J011</accession>
<dbReference type="Pfam" id="PF00550">
    <property type="entry name" value="PP-binding"/>
    <property type="match status" value="4"/>
</dbReference>
<feature type="domain" description="Carrier" evidence="9">
    <location>
        <begin position="3864"/>
        <end position="3939"/>
    </location>
</feature>
<sequence>MFASTVAGRMSVEPELELLSFLQRVAKEQKTILRHQKYPYNQLIQDLREKHNNKDIQRLFGLAVEYQAIRFLDFDNLSVRTKVEFGGHEGNDCVLHIKEMSNDQQLVLDVHYRTHIFEENEIQQMLQQIITIAEHMIHRPLEKIVEVSLISEEEKNTILNVFNDTWADYPRGKTIHQLVEEQAERTPDRAAVVYEGSQLTYRELNTKANQLARTLRAEGVRPDQPVGLLAERSLEMIVGMLAIMKAGGAYVPMDPEYPEERLGYMLTDSGAKLLLTQSHLQKCESFDGKRLMLDDEQMYSEAGSNLEPMAGPDSLAYVIYTSGTTGKPKGVMVEHRGLCNLKPLFENTLHIGEQDHVVQFASLSFDASCWEMFKALFTGAALYIPAKETILDPRLFEDYMRRHHITAALLPPTYAAALSPGNLPSLKKLITGGSASSVDLVQQWQDSVLYFNAYGPTEDSIVTTIWPATTVAAAGNAAAGNAVATAGNAIAPAGKLVPIGRPLPNHRVYILGANDQLLPIGIPGELCISGAGVARGYLNRPELTGERFADNPFEPGARMYRTGDLAKWLPDGNIEYLGRVDHQVKIRGYRIELGEVEAQLLKIASVQEAVAIAREDGDGQPYLCAYIVADKELTSGELRNALSQALPGYMVPSCFVQLEHMPLTPNGKIDRKALPEPDGSMQTGAEHVAPRTAVEAQLAQIWQEVLGLPRIGVKDHFFDIGGHSLRATALVAKLHKEMGIEMPLREVFQSPTIEQMAEVITGKAITDKERQVAYRPIPITEESAYYPLSSAQKRLYILSQLEGGELSYNMPGVLEMEGALDRERLEEAFRQLIRRHETLRTGFELVGGEAVQRVHRDVAFAVEHVQVKEEEANAHLREFMHAFDLRKPPLLRVRLLELEPERHLLLFDMHHIISDGASMEIFLRELVQLYEGAELPSLRIQYKDYAVWQQGEMQRERMSKQEAYWLEVFGGEVPVLDLPADYTRPLVRSFTGNTFQFVIDQQRREKVRQLALQTGTTLYMVLLAAYTTLLSKYSGQEDIIVGTPIAGRTHADLEPLVGMFVNTLAMRNAPSGEKTFQEYMQEVKENTLSAYENQDYPFEELVSKLDVAREVSRNPLFDTMFVLQNIEQSEVSLDGLTCKLYPHEHDIAKFDLTFSLTEGAEGIAGTIEYACSLYKEETIRRMAGHFQQVLDTILSDPNRKLSSIEIISPEEKAQILETFNDTAADYPRDKTIHQLVEEQAERTPDQAAVVYEGSQLTYRELNTKANQLARTLRAEGVRPDQPVGLLAERSLEMIVGMLAIMKAGGAYVPMDPEYPEERLGYMLTDSGAKLLLTQSHLQKGDSFGGKRLMLDDERMYSAEGANLKPIAGPDYLAYVIYTSGTTGKPKGVMVEHRGLCNLKPLFDDTLHIREQDHVVQFASLSFDASCWEIFKALFTGATLYIPAKDTILDPRLFQDYMSRHRITAALLPPTYAAALTPGNLPSLKKLITGGSASSVELVQQWQDSVLYFNAYGPTEDSIVTTIWPATTVAAAGNAVATAGNAAAPVGHVIALDGKLVSIGRPIPNHRVYIVGANDQLLPIGIPGELCISGAGVARGYLNRPELTGERFADNPFEPGARMYRTGDLAKWLPDGNIEYLGRVDHQVKIRGYRIELGEVEAQLLKIASVQEAVAIAREDGDGQPYLCAYIVADKELTSGELRNALSQALPGYMVPSCFVQLEHMPLTPNGKIDRKALPEPDGSMQTGAEHVAPRTAVEAQLAQIWQEVLGLPRIGVKDHFFDIGGHSLRATALVAKLHKEMGIEMPLREVFQSPTIEQMAEVITGKAITDKERQVAYRPIPITEESAYYPLSSAQKRLYILSQLEGGELSYNMPGVLEMEGALDRERLEEAFRQLIRRHETLRTGFELVGGEAVQRVHRDVAFAVEHVRVKEEEANAHLRKFMRPFDLRQPPLLRARLLELRPDRHLLLFDMHHIISDGASLGLFLREFAQLYEGAELPPLRIQYKDYAAWQQGEMQRERMSKQEAYWLEVFGGEVPVLDLPADYTRPLVRSFEGNTFQFVIDQQRREKVRQLALQTGTTLYMVLLAAYTTLLSKYSGQEDIIVGTPIAGRTHADLEPLVGMFVNTLAMRNAPAGEKTFQEYVQEVKENTLSAYENQDYPFEELVSKLDVAREVSRNPLFDTMFVLQNIEQSEVSIEGLTCTLYPNEHHIAKFDLTFSLTEGAEGIAGTIEYACSLYKEETIRRMAGHFQQVLDTILSDPNRKLSSIEIISPEEKAQILETFNETAADYPRDKTIHQLIEEQAERTPDRAAVVYEGSQLTYRELNTKANQLARTLRAEGVRPDQPVGLLAERSLEMIVGMLAIMKAGGAYVPMDPEYPEERIGYMLTDSGAKLLLSQSHLQKCVSFDGKCLMLDDERMYSEAGSNLEPMAGPDHLAYVIYTSGTTGRPKGVMVEHRGLCNLKPLFEDTLHIGEQDHVVQFASLSFDASCWEIFKAFFTGATLYIPTKETIFDPRLFEDYMSRHCITAALLPPTYAAALTPGNLPSLKKLITGGSASSVDLVRQWQDSVLYFNAYGPTEDSIVTTIWPATTVAAAGNTAVGNPIATAGNAAAPVGSVMAPAGKLVSIGRPIQNHRVYIVDANDQLLPVGIPGELCISGAGVARGYLNRPKLTEERFVDNPFEPGERMYRTGDLAKWLPDGNIEYLGRIDHQVKIRGYRIELGEVEAQLLKIASVQEAVALAREDGDGQPYLCAYIVADKELTSGELKSALSQKLPGYMVPSCFVQLEYMPLTPNRKINRKALPAPDGSMQTGADYVAPRTAVEGQLAQIWQEVLGLPRIGVKDHFFDIGGHSLRATALVAKLHKEMGIEMPLREVFQSPTIEQMAEVITDKEHQAAYRSIPITQESAYYPVSSAQKRLYILSQMEGGELSYNMPGVLEIEGALERKRLEEAFRQLIRRHETLRTGFELVGGEAVQRVHRDVAFAVKHVQVKEEEANAHLREFMRPFDLRQPPLLRARLLELRPDRHLLLFDMHHIISDGASLGLFLREFAQLYEGAELPPLRIQYKDYAAWQQGEMQRERMSKQEAYWLEVFGGEVPVLDLPADYTRPLVRSFTGNTFQFVIDQQRREKVRQLALQTGTTLYMVLLAAYTTLLSKYSGQEDIIVGTPIAGRAHADLEPLVGMFVNTLAMRNAPAGEKTFQEYVQEVKENTLSAYENQDYPFEELVSKLDVAREVSRNPIFDTMFVLQNIEQSEVSLDGLICKLYPHEHHIAKFDLTFSLTEGAEGIEGTIEYACSLFKEETIERMAGHFKQVLDTILSDPNRKLSSIEIISLEEKAQILETFNETAADYPRDKTIHQLVEEQAERTPDQAAVVYEGSQLTYRELNTKANQLARTLRAEGVRPDQPVGLLAERSLEMIVGMLAIMKAGGAYVPMDPEYPEERLGYMLTDSGAKLLLTQSHLQKGDSFGGKRLMLDDERMYSAEGANLKPIAGPDHLAYVIYTSGTTGRPKGVMVEHRGLCNLKPLFDDTLHIGEQDHVVQFASLSFDASCWEIFKALFTGATLYIPAKETILDPRLFEDYMRCHHITAALLPPTYAAALTPGNLPSLKKLITGGSASSVDLVQQWQDSVLYFNAYGPTEDSIVTTIWPATTVAAAGNAAAGNGVATAGNVIAPAGKLVPIGRPLPNHRVYILGANDQLLPIGIPGELCISGAGVARGYLNHPELTEERFVDNPFEPGARMYRTGDLAKWLPDGNIEYLGRIDHQVKIRGYRIELGEVEAQLLKITSVQEAVAIAREDGGGQPYLCAYIVADKELTAGELRSALSQKLPGYMVPSCFVQLEHMPLTPNGKIDRKALPAPDGSMQAGANFVAPRTAMEAQLAQIWQEVLGLSRIGVKDNFFDIGGHSLKVLQLIQKIHAEMEMNIPLRVVFEMPTIEEMAIELLQRKFNKFEQQNGSNIIKLNKNGLMNVFCFPPALGYGIAFSEMAKHLEDHCVVYAIEFIEGNYAHTDMLDQYVNSIISIQEKGPYVFLGYSAGGNLAFEVAKAMEKRGYKVSDIIMVDSMKRKSRKEESPGEIDQQITQLLEVVPEHFKQVLNAPVTREKVRNKMRAYHMYWNELVNTGVVQANIYGLVAESSTIREAENHDVLLWKQATSKCYVEYELYGQHMEVLVPGCVEENSKVIQRIINEIFEKNHLVYRF</sequence>
<dbReference type="NCBIfam" id="NF003417">
    <property type="entry name" value="PRK04813.1"/>
    <property type="match status" value="4"/>
</dbReference>
<keyword evidence="6" id="KW-0677">Repeat</keyword>
<dbReference type="SMART" id="SM00824">
    <property type="entry name" value="PKS_TE"/>
    <property type="match status" value="1"/>
</dbReference>
<dbReference type="InterPro" id="IPR023213">
    <property type="entry name" value="CAT-like_dom_sf"/>
</dbReference>
<dbReference type="Gene3D" id="1.10.287.490">
    <property type="entry name" value="Helix hairpin bin"/>
    <property type="match status" value="1"/>
</dbReference>
<dbReference type="FunFam" id="3.40.50.12780:FF:000012">
    <property type="entry name" value="Non-ribosomal peptide synthetase"/>
    <property type="match status" value="4"/>
</dbReference>
<dbReference type="InterPro" id="IPR025110">
    <property type="entry name" value="AMP-bd_C"/>
</dbReference>
<dbReference type="SUPFAM" id="SSF56801">
    <property type="entry name" value="Acetyl-CoA synthetase-like"/>
    <property type="match status" value="4"/>
</dbReference>
<keyword evidence="4" id="KW-0597">Phosphoprotein</keyword>
<dbReference type="InterPro" id="IPR045851">
    <property type="entry name" value="AMP-bd_C_sf"/>
</dbReference>
<dbReference type="NCBIfam" id="TIGR01733">
    <property type="entry name" value="AA-adenyl-dom"/>
    <property type="match status" value="4"/>
</dbReference>
<dbReference type="Pfam" id="PF00668">
    <property type="entry name" value="Condensation"/>
    <property type="match status" value="4"/>
</dbReference>
<proteinExistence type="inferred from homology"/>
<dbReference type="InterPro" id="IPR020806">
    <property type="entry name" value="PKS_PP-bd"/>
</dbReference>
<dbReference type="InterPro" id="IPR020845">
    <property type="entry name" value="AMP-binding_CS"/>
</dbReference>
<reference evidence="10 11" key="1">
    <citation type="submission" date="2019-07" db="EMBL/GenBank/DDBJ databases">
        <title>Paenibacillus thiaminolyticus NRRL B-4156.</title>
        <authorList>
            <person name="Hehnly C."/>
            <person name="Zhang L."/>
        </authorList>
    </citation>
    <scope>NUCLEOTIDE SEQUENCE [LARGE SCALE GENOMIC DNA]</scope>
    <source>
        <strain evidence="10 11">NRRL B-4156</strain>
    </source>
</reference>
<dbReference type="EMBL" id="CP041405">
    <property type="protein sequence ID" value="QDM42620.1"/>
    <property type="molecule type" value="Genomic_DNA"/>
</dbReference>
<feature type="domain" description="Carrier" evidence="9">
    <location>
        <begin position="2812"/>
        <end position="2887"/>
    </location>
</feature>
<protein>
    <submittedName>
        <fullName evidence="10">Amino acid adenylation domain-containing protein</fullName>
    </submittedName>
</protein>
<name>A0AAP9J011_PANTH</name>
<organism evidence="10 11">
    <name type="scientific">Paenibacillus thiaminolyticus</name>
    <name type="common">Bacillus thiaminolyticus</name>
    <dbReference type="NCBI Taxonomy" id="49283"/>
    <lineage>
        <taxon>Bacteria</taxon>
        <taxon>Bacillati</taxon>
        <taxon>Bacillota</taxon>
        <taxon>Bacilli</taxon>
        <taxon>Bacillales</taxon>
        <taxon>Paenibacillaceae</taxon>
        <taxon>Paenibacillus</taxon>
    </lineage>
</organism>
<dbReference type="SMART" id="SM00823">
    <property type="entry name" value="PKS_PP"/>
    <property type="match status" value="4"/>
</dbReference>
<evidence type="ECO:0000313" key="10">
    <source>
        <dbReference type="EMBL" id="QDM42620.1"/>
    </source>
</evidence>